<keyword evidence="2 5" id="KW-0689">Ribosomal protein</keyword>
<dbReference type="NCBIfam" id="NF003269">
    <property type="entry name" value="PRK04243.1"/>
    <property type="match status" value="1"/>
</dbReference>
<dbReference type="Gene3D" id="3.40.1120.10">
    <property type="entry name" value="Ribosomal protein l15e"/>
    <property type="match status" value="1"/>
</dbReference>
<dbReference type="PANTHER" id="PTHR11847:SF4">
    <property type="entry name" value="LARGE RIBOSOMAL SUBUNIT PROTEIN EL15"/>
    <property type="match status" value="1"/>
</dbReference>
<comment type="similarity">
    <text evidence="1">Belongs to the eukaryotic ribosomal protein eL15 family.</text>
</comment>
<dbReference type="Proteomes" id="UP000027093">
    <property type="component" value="Chromosome"/>
</dbReference>
<dbReference type="GO" id="GO:0003735">
    <property type="term" value="F:structural constituent of ribosome"/>
    <property type="evidence" value="ECO:0007669"/>
    <property type="project" value="InterPro"/>
</dbReference>
<dbReference type="STRING" id="926571.NVIE_016380"/>
<dbReference type="Pfam" id="PF00827">
    <property type="entry name" value="Ribosomal_L15e"/>
    <property type="match status" value="1"/>
</dbReference>
<dbReference type="GeneID" id="74946905"/>
<organism evidence="5 6">
    <name type="scientific">Nitrososphaera viennensis EN76</name>
    <dbReference type="NCBI Taxonomy" id="926571"/>
    <lineage>
        <taxon>Archaea</taxon>
        <taxon>Nitrososphaerota</taxon>
        <taxon>Nitrososphaeria</taxon>
        <taxon>Nitrososphaerales</taxon>
        <taxon>Nitrososphaeraceae</taxon>
        <taxon>Nitrososphaera</taxon>
    </lineage>
</organism>
<gene>
    <name evidence="5" type="primary">rpl15e</name>
    <name evidence="5" type="ORF">NVIE_016380</name>
</gene>
<dbReference type="RefSeq" id="WP_075054788.1">
    <property type="nucleotide sequence ID" value="NZ_CP007536.1"/>
</dbReference>
<evidence type="ECO:0000256" key="1">
    <source>
        <dbReference type="ARBA" id="ARBA00006857"/>
    </source>
</evidence>
<dbReference type="EMBL" id="CP007536">
    <property type="protein sequence ID" value="AIC15890.1"/>
    <property type="molecule type" value="Genomic_DNA"/>
</dbReference>
<dbReference type="KEGG" id="nvn:NVIE_016380"/>
<reference evidence="5 6" key="1">
    <citation type="journal article" date="2014" name="Int. J. Syst. Evol. Microbiol.">
        <title>Nitrososphaera viennensis gen. nov., sp. nov., an aerobic and mesophilic, ammonia-oxidizing archaeon from soil and a member of the archaeal phylum Thaumarchaeota.</title>
        <authorList>
            <person name="Stieglmeier M."/>
            <person name="Klingl A."/>
            <person name="Alves R.J."/>
            <person name="Rittmann S.K."/>
            <person name="Melcher M."/>
            <person name="Leisch N."/>
            <person name="Schleper C."/>
        </authorList>
    </citation>
    <scope>NUCLEOTIDE SEQUENCE [LARGE SCALE GENOMIC DNA]</scope>
    <source>
        <strain evidence="5">EN76</strain>
    </source>
</reference>
<dbReference type="PROSITE" id="PS01194">
    <property type="entry name" value="RIBOSOMAL_L15E"/>
    <property type="match status" value="1"/>
</dbReference>
<dbReference type="GO" id="GO:0003723">
    <property type="term" value="F:RNA binding"/>
    <property type="evidence" value="ECO:0007669"/>
    <property type="project" value="TreeGrafter"/>
</dbReference>
<dbReference type="SMART" id="SM01384">
    <property type="entry name" value="Ribosomal_L15e"/>
    <property type="match status" value="1"/>
</dbReference>
<dbReference type="InterPro" id="IPR000439">
    <property type="entry name" value="Ribosomal_eL15"/>
</dbReference>
<dbReference type="OrthoDB" id="8183at2157"/>
<keyword evidence="3" id="KW-0687">Ribonucleoprotein</keyword>
<evidence type="ECO:0000256" key="3">
    <source>
        <dbReference type="ARBA" id="ARBA00023274"/>
    </source>
</evidence>
<dbReference type="SUPFAM" id="SSF54189">
    <property type="entry name" value="Ribosomal proteins S24e, L23 and L15e"/>
    <property type="match status" value="1"/>
</dbReference>
<keyword evidence="6" id="KW-1185">Reference proteome</keyword>
<sequence length="152" mass="17757">MRSYMAQTWTKMWKENSDELKSKAIAWRQEPTISRIERPSRLDRARRLGYKAKQGIVVVRVRVGRGGMRKQRPVAGRRPKHIGVVHIKQGISMRKVAERRVSEKFPNLEVMGSYYLHKDGMNIWYEVILADPAHPTISKDREMRGKLKAFAK</sequence>
<dbReference type="PANTHER" id="PTHR11847">
    <property type="entry name" value="RIBOSOMAL PROTEIN L15"/>
    <property type="match status" value="1"/>
</dbReference>
<dbReference type="InterPro" id="IPR024794">
    <property type="entry name" value="Rbsml_eL15_core_dom_sf"/>
</dbReference>
<dbReference type="InterPro" id="IPR020925">
    <property type="entry name" value="Ribosomal_eL15_CS"/>
</dbReference>
<evidence type="ECO:0000256" key="4">
    <source>
        <dbReference type="ARBA" id="ARBA00035535"/>
    </source>
</evidence>
<proteinExistence type="inferred from homology"/>
<dbReference type="InterPro" id="IPR012678">
    <property type="entry name" value="Ribosomal_uL23/eL15/eS24_sf"/>
</dbReference>
<dbReference type="HOGENOM" id="CLU_080796_1_0_2"/>
<dbReference type="GO" id="GO:0022625">
    <property type="term" value="C:cytosolic large ribosomal subunit"/>
    <property type="evidence" value="ECO:0007669"/>
    <property type="project" value="TreeGrafter"/>
</dbReference>
<accession>A0A060HL07</accession>
<evidence type="ECO:0000313" key="5">
    <source>
        <dbReference type="EMBL" id="AIC15890.1"/>
    </source>
</evidence>
<name>A0A060HL07_9ARCH</name>
<dbReference type="AlphaFoldDB" id="A0A060HL07"/>
<dbReference type="GO" id="GO:0002181">
    <property type="term" value="P:cytoplasmic translation"/>
    <property type="evidence" value="ECO:0007669"/>
    <property type="project" value="TreeGrafter"/>
</dbReference>
<evidence type="ECO:0000256" key="2">
    <source>
        <dbReference type="ARBA" id="ARBA00022980"/>
    </source>
</evidence>
<evidence type="ECO:0000313" key="6">
    <source>
        <dbReference type="Proteomes" id="UP000027093"/>
    </source>
</evidence>
<protein>
    <recommendedName>
        <fullName evidence="4">50S ribosomal protein L15e</fullName>
    </recommendedName>
</protein>